<feature type="transmembrane region" description="Helical" evidence="9">
    <location>
        <begin position="46"/>
        <end position="73"/>
    </location>
</feature>
<keyword evidence="7" id="KW-1278">Translocase</keyword>
<proteinExistence type="predicted"/>
<keyword evidence="6" id="KW-0460">Magnesium</keyword>
<evidence type="ECO:0000256" key="8">
    <source>
        <dbReference type="SAM" id="MobiDB-lite"/>
    </source>
</evidence>
<reference evidence="10 11" key="1">
    <citation type="journal article" date="2023" name="Nucleic Acids Res.">
        <title>The hologenome of Daphnia magna reveals possible DNA methylation and microbiome-mediated evolution of the host genome.</title>
        <authorList>
            <person name="Chaturvedi A."/>
            <person name="Li X."/>
            <person name="Dhandapani V."/>
            <person name="Marshall H."/>
            <person name="Kissane S."/>
            <person name="Cuenca-Cambronero M."/>
            <person name="Asole G."/>
            <person name="Calvet F."/>
            <person name="Ruiz-Romero M."/>
            <person name="Marangio P."/>
            <person name="Guigo R."/>
            <person name="Rago D."/>
            <person name="Mirbahai L."/>
            <person name="Eastwood N."/>
            <person name="Colbourne J.K."/>
            <person name="Zhou J."/>
            <person name="Mallon E."/>
            <person name="Orsini L."/>
        </authorList>
    </citation>
    <scope>NUCLEOTIDE SEQUENCE [LARGE SCALE GENOMIC DNA]</scope>
    <source>
        <strain evidence="10">LRV0_1</strain>
    </source>
</reference>
<evidence type="ECO:0000256" key="7">
    <source>
        <dbReference type="ARBA" id="ARBA00022967"/>
    </source>
</evidence>
<accession>A0ABQ9YZL6</accession>
<evidence type="ECO:0000256" key="9">
    <source>
        <dbReference type="SAM" id="Phobius"/>
    </source>
</evidence>
<dbReference type="PANTHER" id="PTHR45630">
    <property type="entry name" value="CATION-TRANSPORTING ATPASE-RELATED"/>
    <property type="match status" value="1"/>
</dbReference>
<organism evidence="10 11">
    <name type="scientific">Daphnia magna</name>
    <dbReference type="NCBI Taxonomy" id="35525"/>
    <lineage>
        <taxon>Eukaryota</taxon>
        <taxon>Metazoa</taxon>
        <taxon>Ecdysozoa</taxon>
        <taxon>Arthropoda</taxon>
        <taxon>Crustacea</taxon>
        <taxon>Branchiopoda</taxon>
        <taxon>Diplostraca</taxon>
        <taxon>Cladocera</taxon>
        <taxon>Anomopoda</taxon>
        <taxon>Daphniidae</taxon>
        <taxon>Daphnia</taxon>
    </lineage>
</organism>
<comment type="caution">
    <text evidence="10">The sequence shown here is derived from an EMBL/GenBank/DDBJ whole genome shotgun (WGS) entry which is preliminary data.</text>
</comment>
<evidence type="ECO:0000256" key="2">
    <source>
        <dbReference type="ARBA" id="ARBA00022553"/>
    </source>
</evidence>
<keyword evidence="9" id="KW-1133">Transmembrane helix</keyword>
<keyword evidence="11" id="KW-1185">Reference proteome</keyword>
<keyword evidence="3" id="KW-0479">Metal-binding</keyword>
<feature type="compositionally biased region" description="Polar residues" evidence="8">
    <location>
        <begin position="150"/>
        <end position="165"/>
    </location>
</feature>
<evidence type="ECO:0000313" key="11">
    <source>
        <dbReference type="Proteomes" id="UP001234178"/>
    </source>
</evidence>
<gene>
    <name evidence="10" type="ORF">OUZ56_011244</name>
</gene>
<dbReference type="EMBL" id="JAOYFB010000002">
    <property type="protein sequence ID" value="KAK4006088.1"/>
    <property type="molecule type" value="Genomic_DNA"/>
</dbReference>
<dbReference type="PANTHER" id="PTHR45630:SF8">
    <property type="entry name" value="CATION-TRANSPORTING ATPASE"/>
    <property type="match status" value="1"/>
</dbReference>
<evidence type="ECO:0000313" key="10">
    <source>
        <dbReference type="EMBL" id="KAK4006088.1"/>
    </source>
</evidence>
<keyword evidence="9" id="KW-0472">Membrane</keyword>
<keyword evidence="4" id="KW-0547">Nucleotide-binding</keyword>
<protein>
    <submittedName>
        <fullName evidence="10">Uncharacterized protein</fullName>
    </submittedName>
</protein>
<feature type="region of interest" description="Disordered" evidence="8">
    <location>
        <begin position="136"/>
        <end position="202"/>
    </location>
</feature>
<comment type="subcellular location">
    <subcellularLocation>
        <location evidence="1">Membrane</location>
        <topology evidence="1">Multi-pass membrane protein</topology>
    </subcellularLocation>
</comment>
<evidence type="ECO:0000256" key="1">
    <source>
        <dbReference type="ARBA" id="ARBA00004141"/>
    </source>
</evidence>
<evidence type="ECO:0000256" key="4">
    <source>
        <dbReference type="ARBA" id="ARBA00022741"/>
    </source>
</evidence>
<keyword evidence="5" id="KW-0067">ATP-binding</keyword>
<evidence type="ECO:0000256" key="6">
    <source>
        <dbReference type="ARBA" id="ARBA00022842"/>
    </source>
</evidence>
<keyword evidence="9" id="KW-0812">Transmembrane</keyword>
<dbReference type="Proteomes" id="UP001234178">
    <property type="component" value="Unassembled WGS sequence"/>
</dbReference>
<evidence type="ECO:0000256" key="5">
    <source>
        <dbReference type="ARBA" id="ARBA00022840"/>
    </source>
</evidence>
<name>A0ABQ9YZL6_9CRUS</name>
<sequence length="334" mass="37926">MLYSISTTPSDFQYFIWDFGIAIVPFFTIGYASPPKYLHPRRPLRLLWAILPLFSFFTFLAWQTIVLLIGWFYCHAQPWFEPYVFEPGKHPPNPSYEETTLFNLMSIGSIVAAFVFAQSPPFSRSSFFNNLEQEALQVEPPSPNEKGASDSMSGEDQIPSSSPGRNSLRDLVGRGKTTFRTFQGSRRGGYTINGPKLEQDYPHESIPLKVPVTNVEVPPSVPRSPLPKTTDEEYEYEFHPQPPSIPDEFLSAQSFPVQVLAIRPLHFVFLVFNEEHEVAPAPFEIDVEQRSPLSRRGQGVFQLVDEKNAEQPDSDVQLLAYRVSRRTSDLSSSQ</sequence>
<dbReference type="InterPro" id="IPR006544">
    <property type="entry name" value="P-type_TPase_V"/>
</dbReference>
<keyword evidence="2" id="KW-0597">Phosphoprotein</keyword>
<feature type="transmembrane region" description="Helical" evidence="9">
    <location>
        <begin position="12"/>
        <end position="34"/>
    </location>
</feature>
<evidence type="ECO:0000256" key="3">
    <source>
        <dbReference type="ARBA" id="ARBA00022723"/>
    </source>
</evidence>